<dbReference type="PANTHER" id="PTHR11161">
    <property type="entry name" value="O-ACYLTRANSFERASE"/>
    <property type="match status" value="1"/>
</dbReference>
<dbReference type="InterPro" id="IPR002656">
    <property type="entry name" value="Acyl_transf_3_dom"/>
</dbReference>
<dbReference type="Pfam" id="PF01757">
    <property type="entry name" value="Acyl_transf_3"/>
    <property type="match status" value="1"/>
</dbReference>
<keyword evidence="2" id="KW-0472">Membrane</keyword>
<evidence type="ECO:0000256" key="2">
    <source>
        <dbReference type="SAM" id="Phobius"/>
    </source>
</evidence>
<feature type="compositionally biased region" description="Acidic residues" evidence="1">
    <location>
        <begin position="395"/>
        <end position="404"/>
    </location>
</feature>
<dbReference type="InterPro" id="IPR052728">
    <property type="entry name" value="O2_lipid_transport_reg"/>
</dbReference>
<dbReference type="PANTHER" id="PTHR11161:SF0">
    <property type="entry name" value="O-ACYLTRANSFERASE LIKE PROTEIN"/>
    <property type="match status" value="1"/>
</dbReference>
<protein>
    <recommendedName>
        <fullName evidence="4">Nose resistant-to-fluoxetine protein N-terminal domain-containing protein</fullName>
    </recommendedName>
</protein>
<feature type="compositionally biased region" description="Low complexity" evidence="1">
    <location>
        <begin position="459"/>
        <end position="473"/>
    </location>
</feature>
<accession>A0AAN9ATE6</accession>
<dbReference type="GO" id="GO:0016747">
    <property type="term" value="F:acyltransferase activity, transferring groups other than amino-acyl groups"/>
    <property type="evidence" value="ECO:0007669"/>
    <property type="project" value="InterPro"/>
</dbReference>
<feature type="transmembrane region" description="Helical" evidence="2">
    <location>
        <begin position="904"/>
        <end position="925"/>
    </location>
</feature>
<dbReference type="SMART" id="SM00703">
    <property type="entry name" value="NRF"/>
    <property type="match status" value="1"/>
</dbReference>
<feature type="transmembrane region" description="Helical" evidence="2">
    <location>
        <begin position="736"/>
        <end position="758"/>
    </location>
</feature>
<feature type="transmembrane region" description="Helical" evidence="2">
    <location>
        <begin position="228"/>
        <end position="251"/>
    </location>
</feature>
<dbReference type="Pfam" id="PF20146">
    <property type="entry name" value="NRF"/>
    <property type="match status" value="1"/>
</dbReference>
<evidence type="ECO:0000313" key="6">
    <source>
        <dbReference type="Proteomes" id="UP001374579"/>
    </source>
</evidence>
<evidence type="ECO:0000313" key="5">
    <source>
        <dbReference type="EMBL" id="KAK7093000.1"/>
    </source>
</evidence>
<feature type="transmembrane region" description="Helical" evidence="2">
    <location>
        <begin position="871"/>
        <end position="892"/>
    </location>
</feature>
<evidence type="ECO:0000256" key="3">
    <source>
        <dbReference type="SAM" id="SignalP"/>
    </source>
</evidence>
<comment type="caution">
    <text evidence="5">The sequence shown here is derived from an EMBL/GenBank/DDBJ whole genome shotgun (WGS) entry which is preliminary data.</text>
</comment>
<evidence type="ECO:0000256" key="1">
    <source>
        <dbReference type="SAM" id="MobiDB-lite"/>
    </source>
</evidence>
<feature type="compositionally biased region" description="Basic and acidic residues" evidence="1">
    <location>
        <begin position="475"/>
        <end position="491"/>
    </location>
</feature>
<dbReference type="AlphaFoldDB" id="A0AAN9ATE6"/>
<feature type="compositionally biased region" description="Polar residues" evidence="1">
    <location>
        <begin position="367"/>
        <end position="378"/>
    </location>
</feature>
<dbReference type="Proteomes" id="UP001374579">
    <property type="component" value="Unassembled WGS sequence"/>
</dbReference>
<proteinExistence type="predicted"/>
<feature type="transmembrane region" description="Helical" evidence="2">
    <location>
        <begin position="645"/>
        <end position="668"/>
    </location>
</feature>
<keyword evidence="2" id="KW-1133">Transmembrane helix</keyword>
<feature type="transmembrane region" description="Helical" evidence="2">
    <location>
        <begin position="807"/>
        <end position="827"/>
    </location>
</feature>
<feature type="region of interest" description="Disordered" evidence="1">
    <location>
        <begin position="531"/>
        <end position="553"/>
    </location>
</feature>
<sequence length="1058" mass="119164">MGFQPNHFKVNHVTLTCILLVALSNVRSEIEFTHTDVDIRRQIDTLTKAQYLLFPHIYRAFIDAGRSPAKYNVSQGCHRDLTRYYHALNEQKAWAWRFYDATGKQGSGLFMGALTWKGNFQECLNTLKYETHDTFFNHDDHEPQAQYCSVFLATPDWLQEIVTSLDLPFPVPLTPFIADICVPADCTELDLQHVVHNFVTENAWGNMTFTVRDTRCFHGRHIDWDPSALWTVAFLVFLACCVFCGTAYDIYLRRRKLRVKHGPEFMIGYKKDTRQYGILKVILAPPPKDKLRRRNTIGGYEQTGYQLSEIKVNKGNALERKASSEPDVTSLASEEPVSPVSTGSGTRPDIRLPATNTDAKNGPLATKTATVDTNSSHINDGRYKKHSLTRTDNETIYEADDETPDPLSEVKSPLLNDAQKQNATNDIDTTKSNNTDSSNTTKDTADLESGETHNKSRSKLPLLKSLLGDALLKPSPERKARSEQKKVEHLKVSTSDPGKLDQVEYEPSSPIHAIGNLELDVSPPVSPASNLSPFDARMPGRGGAPTKIKRTPGCARHGSVYERQMSSVSEDDDSVFGAAPHTLYNIPEESPMSDFAKRNDGIKPEVVIRKAPIVRGLSLLRDMILSFSFRRSTKRVMAEGSADTLFCLNGVRVLSISWIVLGNVYMILYLNPDVVDNHVDGVKLTQTLWVQAVINTTLAADSFYILSGTLGAYNFMKSKKDFKGKSMSEVMTWKEYGMIIFHRLVRIGPCYWLAILLFTNLMPYMGKGPRWTYEIQAVATCKDKWWANAFFFSNFYEADSMCMPHTYYLVNDFQFGLLSPLFLIPLLCMPELGFMMLAGLVVIQILSTLILNQGINGNVLRMGNTDYFSKVYVKPYCRMGVYAIGMGLGYILHATKRQIKFRRIPLVIFWLLALVVVAVLPYITYLENRAGGRKWTGMETALFEALSRPLWGLALAWVIYACSTGQGAFINKLLSWNAFVPLCRTTYGVYLLHPMLIAVVISSRHNGVYIDFAELSYEFVANLAVSYLLAFVLITFVECPFVCLESNVRAHIGQRKKK</sequence>
<name>A0AAN9ATE6_9CAEN</name>
<dbReference type="InterPro" id="IPR006621">
    <property type="entry name" value="Nose-resist-to-fluoxetine_N"/>
</dbReference>
<gene>
    <name evidence="5" type="ORF">V1264_008665</name>
</gene>
<feature type="transmembrane region" description="Helical" evidence="2">
    <location>
        <begin position="982"/>
        <end position="1003"/>
    </location>
</feature>
<feature type="transmembrane region" description="Helical" evidence="2">
    <location>
        <begin position="950"/>
        <end position="970"/>
    </location>
</feature>
<dbReference type="EMBL" id="JBAMIC010000021">
    <property type="protein sequence ID" value="KAK7093000.1"/>
    <property type="molecule type" value="Genomic_DNA"/>
</dbReference>
<evidence type="ECO:0000259" key="4">
    <source>
        <dbReference type="SMART" id="SM00703"/>
    </source>
</evidence>
<feature type="transmembrane region" description="Helical" evidence="2">
    <location>
        <begin position="834"/>
        <end position="851"/>
    </location>
</feature>
<keyword evidence="2" id="KW-0812">Transmembrane</keyword>
<keyword evidence="3" id="KW-0732">Signal</keyword>
<feature type="region of interest" description="Disordered" evidence="1">
    <location>
        <begin position="319"/>
        <end position="502"/>
    </location>
</feature>
<keyword evidence="6" id="KW-1185">Reference proteome</keyword>
<feature type="signal peptide" evidence="3">
    <location>
        <begin position="1"/>
        <end position="28"/>
    </location>
</feature>
<feature type="domain" description="Nose resistant-to-fluoxetine protein N-terminal" evidence="4">
    <location>
        <begin position="74"/>
        <end position="218"/>
    </location>
</feature>
<organism evidence="5 6">
    <name type="scientific">Littorina saxatilis</name>
    <dbReference type="NCBI Taxonomy" id="31220"/>
    <lineage>
        <taxon>Eukaryota</taxon>
        <taxon>Metazoa</taxon>
        <taxon>Spiralia</taxon>
        <taxon>Lophotrochozoa</taxon>
        <taxon>Mollusca</taxon>
        <taxon>Gastropoda</taxon>
        <taxon>Caenogastropoda</taxon>
        <taxon>Littorinimorpha</taxon>
        <taxon>Littorinoidea</taxon>
        <taxon>Littorinidae</taxon>
        <taxon>Littorina</taxon>
    </lineage>
</organism>
<feature type="compositionally biased region" description="Low complexity" evidence="1">
    <location>
        <begin position="424"/>
        <end position="442"/>
    </location>
</feature>
<feature type="chain" id="PRO_5042970869" description="Nose resistant-to-fluoxetine protein N-terminal domain-containing protein" evidence="3">
    <location>
        <begin position="29"/>
        <end position="1058"/>
    </location>
</feature>
<feature type="transmembrane region" description="Helical" evidence="2">
    <location>
        <begin position="1023"/>
        <end position="1048"/>
    </location>
</feature>
<reference evidence="5 6" key="1">
    <citation type="submission" date="2024-02" db="EMBL/GenBank/DDBJ databases">
        <title>Chromosome-scale genome assembly of the rough periwinkle Littorina saxatilis.</title>
        <authorList>
            <person name="De Jode A."/>
            <person name="Faria R."/>
            <person name="Formenti G."/>
            <person name="Sims Y."/>
            <person name="Smith T.P."/>
            <person name="Tracey A."/>
            <person name="Wood J.M.D."/>
            <person name="Zagrodzka Z.B."/>
            <person name="Johannesson K."/>
            <person name="Butlin R.K."/>
            <person name="Leder E.H."/>
        </authorList>
    </citation>
    <scope>NUCLEOTIDE SEQUENCE [LARGE SCALE GENOMIC DNA]</scope>
    <source>
        <strain evidence="5">Snail1</strain>
        <tissue evidence="5">Muscle</tissue>
    </source>
</reference>
<feature type="transmembrane region" description="Helical" evidence="2">
    <location>
        <begin position="688"/>
        <end position="715"/>
    </location>
</feature>